<proteinExistence type="predicted"/>
<organism evidence="1 2">
    <name type="scientific">Corallococcus coralloides (strain ATCC 25202 / DSM 2259 / NBRC 100086 / M2)</name>
    <name type="common">Myxococcus coralloides</name>
    <dbReference type="NCBI Taxonomy" id="1144275"/>
    <lineage>
        <taxon>Bacteria</taxon>
        <taxon>Pseudomonadati</taxon>
        <taxon>Myxococcota</taxon>
        <taxon>Myxococcia</taxon>
        <taxon>Myxococcales</taxon>
        <taxon>Cystobacterineae</taxon>
        <taxon>Myxococcaceae</taxon>
        <taxon>Corallococcus</taxon>
    </lineage>
</organism>
<dbReference type="Proteomes" id="UP000007587">
    <property type="component" value="Chromosome"/>
</dbReference>
<dbReference type="HOGENOM" id="CLU_777817_0_0_7"/>
<reference evidence="1 2" key="1">
    <citation type="journal article" date="2012" name="J. Bacteriol.">
        <title>Complete Genome Sequence of the Fruiting Myxobacterium Corallococcus coralloides DSM 2259.</title>
        <authorList>
            <person name="Huntley S."/>
            <person name="Zhang Y."/>
            <person name="Treuner-Lange A."/>
            <person name="Kneip S."/>
            <person name="Sensen C.W."/>
            <person name="Sogaard-Andersen L."/>
        </authorList>
    </citation>
    <scope>NUCLEOTIDE SEQUENCE [LARGE SCALE GENOMIC DNA]</scope>
    <source>
        <strain evidence="2">ATCC 25202 / DSM 2259 / NBRC 100086 / M2</strain>
    </source>
</reference>
<reference evidence="2" key="2">
    <citation type="submission" date="2012-03" db="EMBL/GenBank/DDBJ databases">
        <title>Genome sequence of the fruiting myxobacterium Corallococcus coralloides DSM 2259.</title>
        <authorList>
            <person name="Huntley S."/>
            <person name="Zhang Y."/>
            <person name="Treuner-Lange A."/>
            <person name="Sensen C.W."/>
            <person name="Sogaard-Andersen L."/>
        </authorList>
    </citation>
    <scope>NUCLEOTIDE SEQUENCE [LARGE SCALE GENOMIC DNA]</scope>
    <source>
        <strain evidence="2">ATCC 25202 / DSM 2259 / NBRC 100086 / M2</strain>
    </source>
</reference>
<dbReference type="AlphaFoldDB" id="H8MLT5"/>
<dbReference type="InParanoid" id="H8MLT5"/>
<sequence>MSILYAVPPIGNSTNAQKGPTCWYYAAKMVARCHEPWPPAGQKWISLIRKISTFIADNNQNLNNLGDQELLQAHQGFMGSAKNKTTDKVQLNSALSRTGFKALDPVYKWDLLPDSMVNPTNTQRVPMPTFIRPQDMPLPSGIKNSLSQLEGRRFDGLDQVIQLLTGQHGEKEIHFYRSQIESSFVAARKYGEQDVQASLQQFMDWKKQGFARGYLLTMLGFRGLDKLTTMDILGSTSKLDVFMKAHGPLWCGSPLSMGTVDATTVHNYTKSVGFPAYKCPLVPTSGAATHAIALCGVSVNKDCIYYRDPNFSGHVFFTDFNAFTSAFGSVLRDPNVGLMYYVKNANGGTTCQQLSN</sequence>
<dbReference type="EMBL" id="CP003389">
    <property type="protein sequence ID" value="AFE04575.1"/>
    <property type="molecule type" value="Genomic_DNA"/>
</dbReference>
<dbReference type="KEGG" id="ccx:COCOR_02283"/>
<accession>H8MLT5</accession>
<protein>
    <submittedName>
        <fullName evidence="1">Uncharacterized protein</fullName>
    </submittedName>
</protein>
<gene>
    <name evidence="1" type="ordered locus">COCOR_02283</name>
</gene>
<name>H8MLT5_CORCM</name>
<dbReference type="RefSeq" id="WP_014395113.1">
    <property type="nucleotide sequence ID" value="NC_017030.1"/>
</dbReference>
<evidence type="ECO:0000313" key="2">
    <source>
        <dbReference type="Proteomes" id="UP000007587"/>
    </source>
</evidence>
<keyword evidence="2" id="KW-1185">Reference proteome</keyword>
<evidence type="ECO:0000313" key="1">
    <source>
        <dbReference type="EMBL" id="AFE04575.1"/>
    </source>
</evidence>
<dbReference type="OrthoDB" id="7031832at2"/>
<dbReference type="STRING" id="1144275.COCOR_02283"/>